<proteinExistence type="inferred from homology"/>
<dbReference type="InterPro" id="IPR031925">
    <property type="entry name" value="TBCC_N"/>
</dbReference>
<dbReference type="GO" id="GO:0005737">
    <property type="term" value="C:cytoplasm"/>
    <property type="evidence" value="ECO:0007669"/>
    <property type="project" value="UniProtKB-SubCell"/>
</dbReference>
<dbReference type="GO" id="GO:0015631">
    <property type="term" value="F:tubulin binding"/>
    <property type="evidence" value="ECO:0007669"/>
    <property type="project" value="InterPro"/>
</dbReference>
<protein>
    <recommendedName>
        <fullName evidence="8">C-CAP/cofactor C-like domain-containing protein</fullName>
    </recommendedName>
</protein>
<dbReference type="Pfam" id="PF07986">
    <property type="entry name" value="TBCC"/>
    <property type="match status" value="1"/>
</dbReference>
<dbReference type="GO" id="GO:0007023">
    <property type="term" value="P:post-chaperonin tubulin folding pathway"/>
    <property type="evidence" value="ECO:0007669"/>
    <property type="project" value="InterPro"/>
</dbReference>
<feature type="compositionally biased region" description="Polar residues" evidence="7">
    <location>
        <begin position="101"/>
        <end position="125"/>
    </location>
</feature>
<dbReference type="Gene3D" id="2.160.20.70">
    <property type="match status" value="1"/>
</dbReference>
<comment type="subunit">
    <text evidence="6">Supercomplex made of cofactors A to E. Cofactors A and D function by capturing and stabilizing tubulin in a quasi-native conformation. Cofactor E binds to the cofactor D-tubulin complex; interaction with cofactor C then causes the release of tubulin polypeptides that are committed to the native state.</text>
</comment>
<comment type="similarity">
    <text evidence="2">Belongs to the TBCC family.</text>
</comment>
<evidence type="ECO:0000256" key="1">
    <source>
        <dbReference type="ARBA" id="ARBA00004496"/>
    </source>
</evidence>
<feature type="compositionally biased region" description="Polar residues" evidence="7">
    <location>
        <begin position="138"/>
        <end position="150"/>
    </location>
</feature>
<reference evidence="9" key="1">
    <citation type="journal article" date="2023" name="Mol. Phylogenet. Evol.">
        <title>Genome-scale phylogeny and comparative genomics of the fungal order Sordariales.</title>
        <authorList>
            <person name="Hensen N."/>
            <person name="Bonometti L."/>
            <person name="Westerberg I."/>
            <person name="Brannstrom I.O."/>
            <person name="Guillou S."/>
            <person name="Cros-Aarteil S."/>
            <person name="Calhoun S."/>
            <person name="Haridas S."/>
            <person name="Kuo A."/>
            <person name="Mondo S."/>
            <person name="Pangilinan J."/>
            <person name="Riley R."/>
            <person name="LaButti K."/>
            <person name="Andreopoulos B."/>
            <person name="Lipzen A."/>
            <person name="Chen C."/>
            <person name="Yan M."/>
            <person name="Daum C."/>
            <person name="Ng V."/>
            <person name="Clum A."/>
            <person name="Steindorff A."/>
            <person name="Ohm R.A."/>
            <person name="Martin F."/>
            <person name="Silar P."/>
            <person name="Natvig D.O."/>
            <person name="Lalanne C."/>
            <person name="Gautier V."/>
            <person name="Ament-Velasquez S.L."/>
            <person name="Kruys A."/>
            <person name="Hutchinson M.I."/>
            <person name="Powell A.J."/>
            <person name="Barry K."/>
            <person name="Miller A.N."/>
            <person name="Grigoriev I.V."/>
            <person name="Debuchy R."/>
            <person name="Gladieux P."/>
            <person name="Hiltunen Thoren M."/>
            <person name="Johannesson H."/>
        </authorList>
    </citation>
    <scope>NUCLEOTIDE SEQUENCE</scope>
    <source>
        <strain evidence="9">CBS 757.83</strain>
    </source>
</reference>
<evidence type="ECO:0000313" key="9">
    <source>
        <dbReference type="EMBL" id="KAK4098660.1"/>
    </source>
</evidence>
<evidence type="ECO:0000256" key="3">
    <source>
        <dbReference type="ARBA" id="ARBA00022490"/>
    </source>
</evidence>
<evidence type="ECO:0000259" key="8">
    <source>
        <dbReference type="PROSITE" id="PS51329"/>
    </source>
</evidence>
<dbReference type="SMART" id="SM00673">
    <property type="entry name" value="CARP"/>
    <property type="match status" value="1"/>
</dbReference>
<evidence type="ECO:0000256" key="2">
    <source>
        <dbReference type="ARBA" id="ARBA00008848"/>
    </source>
</evidence>
<dbReference type="Proteomes" id="UP001305647">
    <property type="component" value="Unassembled WGS sequence"/>
</dbReference>
<comment type="caution">
    <text evidence="9">The sequence shown here is derived from an EMBL/GenBank/DDBJ whole genome shotgun (WGS) entry which is preliminary data.</text>
</comment>
<dbReference type="EMBL" id="MU863656">
    <property type="protein sequence ID" value="KAK4098660.1"/>
    <property type="molecule type" value="Genomic_DNA"/>
</dbReference>
<dbReference type="Pfam" id="PF16752">
    <property type="entry name" value="TBCC_N"/>
    <property type="match status" value="1"/>
</dbReference>
<dbReference type="PANTHER" id="PTHR15139">
    <property type="entry name" value="TUBULIN FOLDING COFACTOR C"/>
    <property type="match status" value="1"/>
</dbReference>
<evidence type="ECO:0000256" key="5">
    <source>
        <dbReference type="ARBA" id="ARBA00023186"/>
    </source>
</evidence>
<dbReference type="InterPro" id="IPR006599">
    <property type="entry name" value="CARP_motif"/>
</dbReference>
<dbReference type="GO" id="GO:0007021">
    <property type="term" value="P:tubulin complex assembly"/>
    <property type="evidence" value="ECO:0007669"/>
    <property type="project" value="TreeGrafter"/>
</dbReference>
<keyword evidence="3" id="KW-0963">Cytoplasm</keyword>
<dbReference type="InterPro" id="IPR017901">
    <property type="entry name" value="C-CAP_CF_C-like"/>
</dbReference>
<accession>A0AAN6PYY1</accession>
<dbReference type="InterPro" id="IPR012945">
    <property type="entry name" value="Tubulin-bd_cofactor_C_dom"/>
</dbReference>
<dbReference type="Gene3D" id="1.20.58.1250">
    <property type="entry name" value="Tubulin Binding Cofactor C, N-terminal domain"/>
    <property type="match status" value="1"/>
</dbReference>
<dbReference type="InterPro" id="IPR016098">
    <property type="entry name" value="CAP/MinC_C"/>
</dbReference>
<sequence>MPTMDTNNSFYLRFRNSVEDIQQQLEVLPSKATVGGERMYAIEDILSRISRLSREVADVADSVPAYDHRAYSDTVKALREEITEAQAQYQPKPRFQFKQRALNSSATPKPDSRSLNPATANNHSDSPPVAAGARDHASNNNGTTTSNPAPSTRRDLALSDHKGVHITLPSTAARAVSAWTLTNLNRCIVDMSAQPSSGSSSSEDDAHPPFASLTLKDVSGSVIVAGRVDGPVHVTNVRDSVVVVATRQVRIHDCDNLVFYLHCVSRPIVEACTRVRFAKAPACYLTDKQKGETNLFDQVDDFKWLKATASPNWSVLPEAEAVPEVVWKKHLVGGPGLAVDATLRILGARKRA</sequence>
<dbReference type="InterPro" id="IPR027684">
    <property type="entry name" value="TBCC"/>
</dbReference>
<feature type="domain" description="C-CAP/cofactor C-like" evidence="8">
    <location>
        <begin position="127"/>
        <end position="304"/>
    </location>
</feature>
<evidence type="ECO:0000256" key="6">
    <source>
        <dbReference type="ARBA" id="ARBA00026055"/>
    </source>
</evidence>
<evidence type="ECO:0000313" key="10">
    <source>
        <dbReference type="Proteomes" id="UP001305647"/>
    </source>
</evidence>
<organism evidence="9 10">
    <name type="scientific">Parathielavia hyrcaniae</name>
    <dbReference type="NCBI Taxonomy" id="113614"/>
    <lineage>
        <taxon>Eukaryota</taxon>
        <taxon>Fungi</taxon>
        <taxon>Dikarya</taxon>
        <taxon>Ascomycota</taxon>
        <taxon>Pezizomycotina</taxon>
        <taxon>Sordariomycetes</taxon>
        <taxon>Sordariomycetidae</taxon>
        <taxon>Sordariales</taxon>
        <taxon>Chaetomiaceae</taxon>
        <taxon>Parathielavia</taxon>
    </lineage>
</organism>
<reference evidence="9" key="2">
    <citation type="submission" date="2023-05" db="EMBL/GenBank/DDBJ databases">
        <authorList>
            <consortium name="Lawrence Berkeley National Laboratory"/>
            <person name="Steindorff A."/>
            <person name="Hensen N."/>
            <person name="Bonometti L."/>
            <person name="Westerberg I."/>
            <person name="Brannstrom I.O."/>
            <person name="Guillou S."/>
            <person name="Cros-Aarteil S."/>
            <person name="Calhoun S."/>
            <person name="Haridas S."/>
            <person name="Kuo A."/>
            <person name="Mondo S."/>
            <person name="Pangilinan J."/>
            <person name="Riley R."/>
            <person name="Labutti K."/>
            <person name="Andreopoulos B."/>
            <person name="Lipzen A."/>
            <person name="Chen C."/>
            <person name="Yanf M."/>
            <person name="Daum C."/>
            <person name="Ng V."/>
            <person name="Clum A."/>
            <person name="Ohm R."/>
            <person name="Martin F."/>
            <person name="Silar P."/>
            <person name="Natvig D."/>
            <person name="Lalanne C."/>
            <person name="Gautier V."/>
            <person name="Ament-Velasquez S.L."/>
            <person name="Kruys A."/>
            <person name="Hutchinson M.I."/>
            <person name="Powell A.J."/>
            <person name="Barry K."/>
            <person name="Miller A.N."/>
            <person name="Grigoriev I.V."/>
            <person name="Debuchy R."/>
            <person name="Gladieux P."/>
            <person name="Thoren M.H."/>
            <person name="Johannesson H."/>
        </authorList>
    </citation>
    <scope>NUCLEOTIDE SEQUENCE</scope>
    <source>
        <strain evidence="9">CBS 757.83</strain>
    </source>
</reference>
<dbReference type="InterPro" id="IPR038397">
    <property type="entry name" value="TBCC_N_sf"/>
</dbReference>
<evidence type="ECO:0000256" key="7">
    <source>
        <dbReference type="SAM" id="MobiDB-lite"/>
    </source>
</evidence>
<name>A0AAN6PYY1_9PEZI</name>
<keyword evidence="5" id="KW-0143">Chaperone</keyword>
<feature type="region of interest" description="Disordered" evidence="7">
    <location>
        <begin position="101"/>
        <end position="155"/>
    </location>
</feature>
<evidence type="ECO:0000256" key="4">
    <source>
        <dbReference type="ARBA" id="ARBA00022990"/>
    </source>
</evidence>
<dbReference type="PANTHER" id="PTHR15139:SF0">
    <property type="entry name" value="TUBULIN-SPECIFIC CHAPERONE C"/>
    <property type="match status" value="1"/>
</dbReference>
<dbReference type="PROSITE" id="PS51329">
    <property type="entry name" value="C_CAP_COFACTOR_C"/>
    <property type="match status" value="1"/>
</dbReference>
<dbReference type="AlphaFoldDB" id="A0AAN6PYY1"/>
<keyword evidence="4" id="KW-0007">Acetylation</keyword>
<keyword evidence="10" id="KW-1185">Reference proteome</keyword>
<comment type="subcellular location">
    <subcellularLocation>
        <location evidence="1">Cytoplasm</location>
    </subcellularLocation>
</comment>
<gene>
    <name evidence="9" type="ORF">N658DRAFT_499113</name>
</gene>